<keyword evidence="2 5" id="KW-0812">Transmembrane</keyword>
<evidence type="ECO:0000256" key="5">
    <source>
        <dbReference type="SAM" id="Phobius"/>
    </source>
</evidence>
<sequence length="164" mass="18079">MTIADELARLQALRDAGSLTEIEFEEAKRKVLHEQPQPAMSGFGGSSAPGQIMGVNEETYCTLMHLSQLLVVSGLGIVAPIVMWVISKDESDLARRHGNRMMNWLISSLIYAFVSGLLSMVLIGIPLLILILILDFVFPIMAAVKANNGEIWSYPGAIRFFEED</sequence>
<feature type="transmembrane region" description="Helical" evidence="5">
    <location>
        <begin position="66"/>
        <end position="87"/>
    </location>
</feature>
<reference evidence="7 8" key="1">
    <citation type="submission" date="2019-02" db="EMBL/GenBank/DDBJ databases">
        <title>Deep-cultivation of Planctomycetes and their phenomic and genomic characterization uncovers novel biology.</title>
        <authorList>
            <person name="Wiegand S."/>
            <person name="Jogler M."/>
            <person name="Boedeker C."/>
            <person name="Pinto D."/>
            <person name="Vollmers J."/>
            <person name="Rivas-Marin E."/>
            <person name="Kohn T."/>
            <person name="Peeters S.H."/>
            <person name="Heuer A."/>
            <person name="Rast P."/>
            <person name="Oberbeckmann S."/>
            <person name="Bunk B."/>
            <person name="Jeske O."/>
            <person name="Meyerdierks A."/>
            <person name="Storesund J.E."/>
            <person name="Kallscheuer N."/>
            <person name="Luecker S."/>
            <person name="Lage O.M."/>
            <person name="Pohl T."/>
            <person name="Merkel B.J."/>
            <person name="Hornburger P."/>
            <person name="Mueller R.-W."/>
            <person name="Bruemmer F."/>
            <person name="Labrenz M."/>
            <person name="Spormann A.M."/>
            <person name="Op den Camp H."/>
            <person name="Overmann J."/>
            <person name="Amann R."/>
            <person name="Jetten M.S.M."/>
            <person name="Mascher T."/>
            <person name="Medema M.H."/>
            <person name="Devos D.P."/>
            <person name="Kaster A.-K."/>
            <person name="Ovreas L."/>
            <person name="Rohde M."/>
            <person name="Galperin M.Y."/>
            <person name="Jogler C."/>
        </authorList>
    </citation>
    <scope>NUCLEOTIDE SEQUENCE [LARGE SCALE GENOMIC DNA]</scope>
    <source>
        <strain evidence="7 8">TBK1r</strain>
    </source>
</reference>
<keyword evidence="3 5" id="KW-1133">Transmembrane helix</keyword>
<organism evidence="7 8">
    <name type="scientific">Stieleria magnilauensis</name>
    <dbReference type="NCBI Taxonomy" id="2527963"/>
    <lineage>
        <taxon>Bacteria</taxon>
        <taxon>Pseudomonadati</taxon>
        <taxon>Planctomycetota</taxon>
        <taxon>Planctomycetia</taxon>
        <taxon>Pirellulales</taxon>
        <taxon>Pirellulaceae</taxon>
        <taxon>Stieleria</taxon>
    </lineage>
</organism>
<accession>A0ABX5XTF2</accession>
<protein>
    <recommendedName>
        <fullName evidence="6">SHOCT domain-containing protein</fullName>
    </recommendedName>
</protein>
<proteinExistence type="predicted"/>
<dbReference type="InterPro" id="IPR018649">
    <property type="entry name" value="SHOCT"/>
</dbReference>
<dbReference type="EMBL" id="CP036432">
    <property type="protein sequence ID" value="QDV85017.1"/>
    <property type="molecule type" value="Genomic_DNA"/>
</dbReference>
<evidence type="ECO:0000256" key="1">
    <source>
        <dbReference type="ARBA" id="ARBA00004141"/>
    </source>
</evidence>
<comment type="subcellular location">
    <subcellularLocation>
        <location evidence="1">Membrane</location>
        <topology evidence="1">Multi-pass membrane protein</topology>
    </subcellularLocation>
</comment>
<dbReference type="Pfam" id="PF09851">
    <property type="entry name" value="SHOCT"/>
    <property type="match status" value="1"/>
</dbReference>
<dbReference type="RefSeq" id="WP_145214109.1">
    <property type="nucleotide sequence ID" value="NZ_CP036432.1"/>
</dbReference>
<dbReference type="Pfam" id="PF09685">
    <property type="entry name" value="MamF_MmsF"/>
    <property type="match status" value="1"/>
</dbReference>
<evidence type="ECO:0000256" key="3">
    <source>
        <dbReference type="ARBA" id="ARBA00022989"/>
    </source>
</evidence>
<evidence type="ECO:0000256" key="2">
    <source>
        <dbReference type="ARBA" id="ARBA00022692"/>
    </source>
</evidence>
<evidence type="ECO:0000313" key="7">
    <source>
        <dbReference type="EMBL" id="QDV85017.1"/>
    </source>
</evidence>
<feature type="transmembrane region" description="Helical" evidence="5">
    <location>
        <begin position="108"/>
        <end position="134"/>
    </location>
</feature>
<evidence type="ECO:0000256" key="4">
    <source>
        <dbReference type="ARBA" id="ARBA00023136"/>
    </source>
</evidence>
<keyword evidence="4 5" id="KW-0472">Membrane</keyword>
<evidence type="ECO:0000259" key="6">
    <source>
        <dbReference type="Pfam" id="PF09851"/>
    </source>
</evidence>
<evidence type="ECO:0000313" key="8">
    <source>
        <dbReference type="Proteomes" id="UP000318081"/>
    </source>
</evidence>
<gene>
    <name evidence="7" type="ORF">TBK1r_39700</name>
</gene>
<dbReference type="InterPro" id="IPR019109">
    <property type="entry name" value="MamF_MmsF"/>
</dbReference>
<feature type="domain" description="SHOCT" evidence="6">
    <location>
        <begin position="5"/>
        <end position="32"/>
    </location>
</feature>
<keyword evidence="8" id="KW-1185">Reference proteome</keyword>
<dbReference type="Proteomes" id="UP000318081">
    <property type="component" value="Chromosome"/>
</dbReference>
<name>A0ABX5XTF2_9BACT</name>